<dbReference type="InterPro" id="IPR011650">
    <property type="entry name" value="Peptidase_M20_dimer"/>
</dbReference>
<reference evidence="5" key="1">
    <citation type="submission" date="2021-05" db="EMBL/GenBank/DDBJ databases">
        <title>The genome of the haptophyte Pavlova lutheri (Diacronema luteri, Pavlovales) - a model for lipid biosynthesis in eukaryotic algae.</title>
        <authorList>
            <person name="Hulatt C.J."/>
            <person name="Posewitz M.C."/>
        </authorList>
    </citation>
    <scope>NUCLEOTIDE SEQUENCE</scope>
    <source>
        <strain evidence="5">NIVA-4/92</strain>
    </source>
</reference>
<dbReference type="OMA" id="VCAQIVI"/>
<name>A0A8J6CFE0_DIALT</name>
<dbReference type="InterPro" id="IPR036264">
    <property type="entry name" value="Bact_exopeptidase_dim_dom"/>
</dbReference>
<dbReference type="GO" id="GO:0016787">
    <property type="term" value="F:hydrolase activity"/>
    <property type="evidence" value="ECO:0007669"/>
    <property type="project" value="UniProtKB-KW"/>
</dbReference>
<evidence type="ECO:0000256" key="1">
    <source>
        <dbReference type="ARBA" id="ARBA00006153"/>
    </source>
</evidence>
<evidence type="ECO:0000256" key="3">
    <source>
        <dbReference type="SAM" id="MobiDB-lite"/>
    </source>
</evidence>
<protein>
    <recommendedName>
        <fullName evidence="4">Peptidase M20 dimerisation domain-containing protein</fullName>
    </recommendedName>
</protein>
<dbReference type="Pfam" id="PF07687">
    <property type="entry name" value="M20_dimer"/>
    <property type="match status" value="1"/>
</dbReference>
<evidence type="ECO:0000313" key="6">
    <source>
        <dbReference type="Proteomes" id="UP000751190"/>
    </source>
</evidence>
<dbReference type="Proteomes" id="UP000751190">
    <property type="component" value="Unassembled WGS sequence"/>
</dbReference>
<dbReference type="Gene3D" id="3.30.70.360">
    <property type="match status" value="1"/>
</dbReference>
<dbReference type="SUPFAM" id="SSF55031">
    <property type="entry name" value="Bacterial exopeptidase dimerisation domain"/>
    <property type="match status" value="1"/>
</dbReference>
<dbReference type="OrthoDB" id="6119954at2759"/>
<keyword evidence="6" id="KW-1185">Reference proteome</keyword>
<sequence>MFCHRVPEFPLDKDSELFASVAARVADARALSLPELHDLFSVLTSIRRDIHAHPEPGFEEARTHATLRRLLTSFAHVPDAAIRTVAKTGLVVDITGAAEPRGDAHKVRTVAIRADMDALRMTEKNLALPYRSTHQGVAHLCGHDGHMASLIGLAVLVQRRAAQLPSDVVVRLLFQPAEEGPGGALPMIAEGCMAGVDEVYGYHNWPSVPLGHMWVTEGPMMGHPAEFTIKIKGRGGHGSQPQVAVDPVLVSAHVIIALQSIVSRSVHPREQAVVSVTTVHGGEVANVIPDELTLTGTTRDLNAEVYAVIEARMRTIVASICEAFGASAEFSIRPSYAVVENHAEQAAAVRALGARLLGEERVSKGDLPILGAEDFSYFLHEAPGAFFLLGGKEAAVQGLAAYGNGQAAERSNCMCHNTAFDFNDNIIPFAVCFWVRLLEERLALRLYTEEELPMGYGAEPPQPGGAGADGSGPVRATGARGDVQHKKARKS</sequence>
<evidence type="ECO:0000256" key="2">
    <source>
        <dbReference type="ARBA" id="ARBA00022801"/>
    </source>
</evidence>
<gene>
    <name evidence="5" type="ORF">KFE25_006967</name>
</gene>
<evidence type="ECO:0000259" key="4">
    <source>
        <dbReference type="Pfam" id="PF07687"/>
    </source>
</evidence>
<dbReference type="Gene3D" id="3.40.630.10">
    <property type="entry name" value="Zn peptidases"/>
    <property type="match status" value="1"/>
</dbReference>
<evidence type="ECO:0000313" key="5">
    <source>
        <dbReference type="EMBL" id="KAG8467915.1"/>
    </source>
</evidence>
<dbReference type="FunFam" id="3.30.70.360:FF:000001">
    <property type="entry name" value="N-acetyldiaminopimelate deacetylase"/>
    <property type="match status" value="1"/>
</dbReference>
<comment type="similarity">
    <text evidence="1">Belongs to the peptidase M20 family.</text>
</comment>
<feature type="domain" description="Peptidase M20 dimerisation" evidence="4">
    <location>
        <begin position="225"/>
        <end position="320"/>
    </location>
</feature>
<keyword evidence="2" id="KW-0378">Hydrolase</keyword>
<dbReference type="PANTHER" id="PTHR11014">
    <property type="entry name" value="PEPTIDASE M20 FAMILY MEMBER"/>
    <property type="match status" value="1"/>
</dbReference>
<proteinExistence type="inferred from homology"/>
<dbReference type="Pfam" id="PF01546">
    <property type="entry name" value="Peptidase_M20"/>
    <property type="match status" value="1"/>
</dbReference>
<dbReference type="AlphaFoldDB" id="A0A8J6CFE0"/>
<comment type="caution">
    <text evidence="5">The sequence shown here is derived from an EMBL/GenBank/DDBJ whole genome shotgun (WGS) entry which is preliminary data.</text>
</comment>
<accession>A0A8J6CFE0</accession>
<dbReference type="SUPFAM" id="SSF53187">
    <property type="entry name" value="Zn-dependent exopeptidases"/>
    <property type="match status" value="1"/>
</dbReference>
<dbReference type="InterPro" id="IPR002933">
    <property type="entry name" value="Peptidase_M20"/>
</dbReference>
<feature type="region of interest" description="Disordered" evidence="3">
    <location>
        <begin position="454"/>
        <end position="491"/>
    </location>
</feature>
<dbReference type="EMBL" id="JAGTXO010000005">
    <property type="protein sequence ID" value="KAG8467915.1"/>
    <property type="molecule type" value="Genomic_DNA"/>
</dbReference>
<dbReference type="PANTHER" id="PTHR11014:SF63">
    <property type="entry name" value="METALLOPEPTIDASE, PUTATIVE (AFU_ORTHOLOGUE AFUA_6G09600)-RELATED"/>
    <property type="match status" value="1"/>
</dbReference>
<organism evidence="5 6">
    <name type="scientific">Diacronema lutheri</name>
    <name type="common">Unicellular marine alga</name>
    <name type="synonym">Monochrysis lutheri</name>
    <dbReference type="NCBI Taxonomy" id="2081491"/>
    <lineage>
        <taxon>Eukaryota</taxon>
        <taxon>Haptista</taxon>
        <taxon>Haptophyta</taxon>
        <taxon>Pavlovophyceae</taxon>
        <taxon>Pavlovales</taxon>
        <taxon>Pavlovaceae</taxon>
        <taxon>Diacronema</taxon>
    </lineage>
</organism>
<dbReference type="NCBIfam" id="TIGR01891">
    <property type="entry name" value="amidohydrolases"/>
    <property type="match status" value="1"/>
</dbReference>
<dbReference type="InterPro" id="IPR017439">
    <property type="entry name" value="Amidohydrolase"/>
</dbReference>